<feature type="transmembrane region" description="Helical" evidence="2">
    <location>
        <begin position="181"/>
        <end position="200"/>
    </location>
</feature>
<name>A0A3N2D9P1_9MICO</name>
<keyword evidence="5" id="KW-1185">Reference proteome</keyword>
<dbReference type="GO" id="GO:0006508">
    <property type="term" value="P:proteolysis"/>
    <property type="evidence" value="ECO:0007669"/>
    <property type="project" value="UniProtKB-KW"/>
</dbReference>
<gene>
    <name evidence="4" type="ORF">EDD28_1100</name>
</gene>
<evidence type="ECO:0000259" key="3">
    <source>
        <dbReference type="SMART" id="SM00460"/>
    </source>
</evidence>
<feature type="compositionally biased region" description="Gly residues" evidence="1">
    <location>
        <begin position="17"/>
        <end position="32"/>
    </location>
</feature>
<dbReference type="OrthoDB" id="9804023at2"/>
<feature type="transmembrane region" description="Helical" evidence="2">
    <location>
        <begin position="206"/>
        <end position="226"/>
    </location>
</feature>
<proteinExistence type="predicted"/>
<keyword evidence="2" id="KW-0472">Membrane</keyword>
<feature type="transmembrane region" description="Helical" evidence="2">
    <location>
        <begin position="83"/>
        <end position="101"/>
    </location>
</feature>
<evidence type="ECO:0000313" key="4">
    <source>
        <dbReference type="EMBL" id="ROR96515.1"/>
    </source>
</evidence>
<comment type="caution">
    <text evidence="4">The sequence shown here is derived from an EMBL/GenBank/DDBJ whole genome shotgun (WGS) entry which is preliminary data.</text>
</comment>
<feature type="domain" description="Transglutaminase-like" evidence="3">
    <location>
        <begin position="486"/>
        <end position="555"/>
    </location>
</feature>
<keyword evidence="4" id="KW-0645">Protease</keyword>
<dbReference type="InterPro" id="IPR002931">
    <property type="entry name" value="Transglutaminase-like"/>
</dbReference>
<dbReference type="RefSeq" id="WP_123738680.1">
    <property type="nucleotide sequence ID" value="NZ_RKHQ01000001.1"/>
</dbReference>
<feature type="compositionally biased region" description="Low complexity" evidence="1">
    <location>
        <begin position="603"/>
        <end position="613"/>
    </location>
</feature>
<feature type="compositionally biased region" description="Low complexity" evidence="1">
    <location>
        <begin position="575"/>
        <end position="591"/>
    </location>
</feature>
<dbReference type="InterPro" id="IPR052901">
    <property type="entry name" value="Bact_TGase-like"/>
</dbReference>
<keyword evidence="2" id="KW-0812">Transmembrane</keyword>
<keyword evidence="4" id="KW-0378">Hydrolase</keyword>
<feature type="region of interest" description="Disordered" evidence="1">
    <location>
        <begin position="1"/>
        <end position="49"/>
    </location>
</feature>
<evidence type="ECO:0000313" key="5">
    <source>
        <dbReference type="Proteomes" id="UP000275356"/>
    </source>
</evidence>
<keyword evidence="2" id="KW-1133">Transmembrane helix</keyword>
<sequence>MSVDRARRVDARRAGARAGGRRPGAPTGGPTGLAGSAGRRATTGPTGSTGAVGLWRRMLAQVAGAAAVLAGAGGLEDLVLDGAWWRPVLVPVSVVLLIGLLGSLARVWWWLTALAQLVALPLAVSGATGSAPTELIGQALDTFPTISVAVPPVAATPSLLVLLGLAFGLVGIAVDACVRTLPALAGAPILAVVVTTMTIAESALPRSAILAPAAAYLLVLLLTVPLPRAAGGATAARAGATTLLAGVVVGAAALGAGGLAPRVAPDVSTGGLLTRPEVSTGRIGSAPMTGLTGELLRDEPVPILELTPGEGPETWQPDYLRGAVLTEYVPGAGWEGGTLGSTDPSDAGYTSVVYVDSVGYAGWYLPVPDGTVRLLDPAGVWAYDADLEVWHTERARDPGHYLLGVDQSRPTTDELAGDTVNPSSEETAIAALPSGVAELAQELVAGAETPFARAQALQQFFLDRENGFTYSLTVPDGSTGDPLLDFLEVRTGYCEQYASTMAVLARAVGLPARVVVGYGPGSTSGGITTITTHDAHAWVEIRFEEAGWVRFDPTPPDGSHRRIQGYTVPAVEPEPTSGATSTAAPAPSSSPVKVEIDDPQPSPSASSGAAPGASTGSADRWWWLVAGALVGGSVVGVGPSAERARRRRRRLARVRDADAGAAWEEVEALAVDHGVPLAEGASLRRGAHDLSQAVRLDERVRSSLTVLVRGAERSWYADGVDPSATVGRGGARSAARESAERQVAAVGAVHAALASSHPRRGRARWFPRSLLPRSFGARRREPGRAGQADADD</sequence>
<dbReference type="AlphaFoldDB" id="A0A3N2D9P1"/>
<dbReference type="InterPro" id="IPR021878">
    <property type="entry name" value="TgpA_N"/>
</dbReference>
<dbReference type="InterPro" id="IPR038765">
    <property type="entry name" value="Papain-like_cys_pep_sf"/>
</dbReference>
<feature type="transmembrane region" description="Helical" evidence="2">
    <location>
        <begin position="149"/>
        <end position="174"/>
    </location>
</feature>
<accession>A0A3N2D9P1</accession>
<dbReference type="SUPFAM" id="SSF54001">
    <property type="entry name" value="Cysteine proteinases"/>
    <property type="match status" value="1"/>
</dbReference>
<reference evidence="4 5" key="1">
    <citation type="submission" date="2018-11" db="EMBL/GenBank/DDBJ databases">
        <title>Sequencing the genomes of 1000 actinobacteria strains.</title>
        <authorList>
            <person name="Klenk H.-P."/>
        </authorList>
    </citation>
    <scope>NUCLEOTIDE SEQUENCE [LARGE SCALE GENOMIC DNA]</scope>
    <source>
        <strain evidence="4 5">DSM 13521</strain>
    </source>
</reference>
<dbReference type="Gene3D" id="3.10.620.30">
    <property type="match status" value="1"/>
</dbReference>
<evidence type="ECO:0000256" key="1">
    <source>
        <dbReference type="SAM" id="MobiDB-lite"/>
    </source>
</evidence>
<feature type="transmembrane region" description="Helical" evidence="2">
    <location>
        <begin position="238"/>
        <end position="260"/>
    </location>
</feature>
<dbReference type="Pfam" id="PF01841">
    <property type="entry name" value="Transglut_core"/>
    <property type="match status" value="1"/>
</dbReference>
<feature type="region of interest" description="Disordered" evidence="1">
    <location>
        <begin position="569"/>
        <end position="613"/>
    </location>
</feature>
<dbReference type="EMBL" id="RKHQ01000001">
    <property type="protein sequence ID" value="ROR96515.1"/>
    <property type="molecule type" value="Genomic_DNA"/>
</dbReference>
<dbReference type="GO" id="GO:0008233">
    <property type="term" value="F:peptidase activity"/>
    <property type="evidence" value="ECO:0007669"/>
    <property type="project" value="UniProtKB-KW"/>
</dbReference>
<evidence type="ECO:0000256" key="2">
    <source>
        <dbReference type="SAM" id="Phobius"/>
    </source>
</evidence>
<dbReference type="SMART" id="SM00460">
    <property type="entry name" value="TGc"/>
    <property type="match status" value="1"/>
</dbReference>
<protein>
    <submittedName>
        <fullName evidence="4">Transglutaminase-like putative cysteine protease</fullName>
    </submittedName>
</protein>
<dbReference type="PANTHER" id="PTHR42736">
    <property type="entry name" value="PROTEIN-GLUTAMINE GAMMA-GLUTAMYLTRANSFERASE"/>
    <property type="match status" value="1"/>
</dbReference>
<feature type="compositionally biased region" description="Basic and acidic residues" evidence="1">
    <location>
        <begin position="1"/>
        <end position="13"/>
    </location>
</feature>
<organism evidence="4 5">
    <name type="scientific">Salana multivorans</name>
    <dbReference type="NCBI Taxonomy" id="120377"/>
    <lineage>
        <taxon>Bacteria</taxon>
        <taxon>Bacillati</taxon>
        <taxon>Actinomycetota</taxon>
        <taxon>Actinomycetes</taxon>
        <taxon>Micrococcales</taxon>
        <taxon>Beutenbergiaceae</taxon>
        <taxon>Salana</taxon>
    </lineage>
</organism>
<dbReference type="Proteomes" id="UP000275356">
    <property type="component" value="Unassembled WGS sequence"/>
</dbReference>
<dbReference type="Pfam" id="PF11992">
    <property type="entry name" value="TgpA_N"/>
    <property type="match status" value="1"/>
</dbReference>
<dbReference type="PANTHER" id="PTHR42736:SF1">
    <property type="entry name" value="PROTEIN-GLUTAMINE GAMMA-GLUTAMYLTRANSFERASE"/>
    <property type="match status" value="1"/>
</dbReference>